<dbReference type="PANTHER" id="PTHR30487">
    <property type="entry name" value="TYPE 4 PREPILIN-LIKE PROTEINS LEADER PEPTIDE-PROCESSING ENZYME"/>
    <property type="match status" value="1"/>
</dbReference>
<evidence type="ECO:0000256" key="4">
    <source>
        <dbReference type="ARBA" id="ARBA00022692"/>
    </source>
</evidence>
<keyword evidence="11" id="KW-1185">Reference proteome</keyword>
<sequence length="251" mass="25959">MALAIVAAAVGGLLIGSFLNVLVSRVPKRESPFGGRSHCPECGATIRARDNIPLLSWLLLRGKCRDCGAPISKRYPLVEAGTAVLYAVTVAVHYDDTTLLVLGLALVTFLIPIAAIDLELQLIPNRLTLPAAIVAVVLGLALDLDGEVERLIAGAGAALFLGLPALINPKGMGMGDAKLAGVMGLYLGAPVAPALLIGLATGVLVGVGVVMNVGMSAGRRTRIPFGPFLAFGGVVAMLVGQDIIDWYLDTF</sequence>
<dbReference type="InterPro" id="IPR000045">
    <property type="entry name" value="Prepilin_IV_endopep_pep"/>
</dbReference>
<dbReference type="InterPro" id="IPR050882">
    <property type="entry name" value="Prepilin_peptidase/N-MTase"/>
</dbReference>
<evidence type="ECO:0000313" key="10">
    <source>
        <dbReference type="EMBL" id="UUY02634.1"/>
    </source>
</evidence>
<name>A0ABY5PD90_9ACTN</name>
<dbReference type="Gene3D" id="1.20.120.1220">
    <property type="match status" value="1"/>
</dbReference>
<feature type="transmembrane region" description="Helical" evidence="7">
    <location>
        <begin position="127"/>
        <end position="144"/>
    </location>
</feature>
<feature type="transmembrane region" description="Helical" evidence="7">
    <location>
        <begin position="6"/>
        <end position="23"/>
    </location>
</feature>
<dbReference type="RefSeq" id="WP_353863158.1">
    <property type="nucleotide sequence ID" value="NZ_CP088295.1"/>
</dbReference>
<keyword evidence="5 7" id="KW-1133">Transmembrane helix</keyword>
<organism evidence="10 11">
    <name type="scientific">Svornostia abyssi</name>
    <dbReference type="NCBI Taxonomy" id="2898438"/>
    <lineage>
        <taxon>Bacteria</taxon>
        <taxon>Bacillati</taxon>
        <taxon>Actinomycetota</taxon>
        <taxon>Thermoleophilia</taxon>
        <taxon>Solirubrobacterales</taxon>
        <taxon>Baekduiaceae</taxon>
        <taxon>Svornostia</taxon>
    </lineage>
</organism>
<dbReference type="InterPro" id="IPR010627">
    <property type="entry name" value="Prepilin_pept_A24_N"/>
</dbReference>
<accession>A0ABY5PD90</accession>
<feature type="transmembrane region" description="Helical" evidence="7">
    <location>
        <begin position="100"/>
        <end position="120"/>
    </location>
</feature>
<evidence type="ECO:0000256" key="3">
    <source>
        <dbReference type="ARBA" id="ARBA00022475"/>
    </source>
</evidence>
<feature type="transmembrane region" description="Helical" evidence="7">
    <location>
        <begin position="150"/>
        <end position="167"/>
    </location>
</feature>
<evidence type="ECO:0000259" key="9">
    <source>
        <dbReference type="Pfam" id="PF06750"/>
    </source>
</evidence>
<dbReference type="Pfam" id="PF01478">
    <property type="entry name" value="Peptidase_A24"/>
    <property type="match status" value="1"/>
</dbReference>
<protein>
    <submittedName>
        <fullName evidence="10">Prepilin peptidase</fullName>
    </submittedName>
</protein>
<comment type="subcellular location">
    <subcellularLocation>
        <location evidence="1">Cell membrane</location>
        <topology evidence="1">Multi-pass membrane protein</topology>
    </subcellularLocation>
</comment>
<evidence type="ECO:0000256" key="5">
    <source>
        <dbReference type="ARBA" id="ARBA00022989"/>
    </source>
</evidence>
<feature type="domain" description="Prepilin type IV endopeptidase peptidase" evidence="8">
    <location>
        <begin position="105"/>
        <end position="206"/>
    </location>
</feature>
<evidence type="ECO:0000259" key="8">
    <source>
        <dbReference type="Pfam" id="PF01478"/>
    </source>
</evidence>
<feature type="transmembrane region" description="Helical" evidence="7">
    <location>
        <begin position="179"/>
        <end position="205"/>
    </location>
</feature>
<evidence type="ECO:0000256" key="6">
    <source>
        <dbReference type="ARBA" id="ARBA00023136"/>
    </source>
</evidence>
<keyword evidence="3" id="KW-1003">Cell membrane</keyword>
<evidence type="ECO:0000256" key="1">
    <source>
        <dbReference type="ARBA" id="ARBA00004651"/>
    </source>
</evidence>
<evidence type="ECO:0000313" key="11">
    <source>
        <dbReference type="Proteomes" id="UP001058860"/>
    </source>
</evidence>
<proteinExistence type="inferred from homology"/>
<gene>
    <name evidence="10" type="ORF">LRS13_18345</name>
</gene>
<keyword evidence="6 7" id="KW-0472">Membrane</keyword>
<dbReference type="EMBL" id="CP088295">
    <property type="protein sequence ID" value="UUY02634.1"/>
    <property type="molecule type" value="Genomic_DNA"/>
</dbReference>
<comment type="similarity">
    <text evidence="2">Belongs to the peptidase A24 family.</text>
</comment>
<keyword evidence="4 7" id="KW-0812">Transmembrane</keyword>
<dbReference type="Proteomes" id="UP001058860">
    <property type="component" value="Chromosome"/>
</dbReference>
<feature type="transmembrane region" description="Helical" evidence="7">
    <location>
        <begin position="225"/>
        <end position="248"/>
    </location>
</feature>
<evidence type="ECO:0000256" key="2">
    <source>
        <dbReference type="ARBA" id="ARBA00005801"/>
    </source>
</evidence>
<dbReference type="PANTHER" id="PTHR30487:SF0">
    <property type="entry name" value="PREPILIN LEADER PEPTIDASE_N-METHYLTRANSFERASE-RELATED"/>
    <property type="match status" value="1"/>
</dbReference>
<feature type="domain" description="Prepilin peptidase A24 N-terminal" evidence="9">
    <location>
        <begin position="12"/>
        <end position="90"/>
    </location>
</feature>
<reference evidence="11" key="1">
    <citation type="submission" date="2021-11" db="EMBL/GenBank/DDBJ databases">
        <title>Cultivation dependent microbiological survey of springs from the worlds oldest radium mine currently devoted to the extraction of radon-saturated water.</title>
        <authorList>
            <person name="Kapinusova G."/>
            <person name="Smrhova T."/>
            <person name="Strejcek M."/>
            <person name="Suman J."/>
            <person name="Jani K."/>
            <person name="Pajer P."/>
            <person name="Uhlik O."/>
        </authorList>
    </citation>
    <scope>NUCLEOTIDE SEQUENCE [LARGE SCALE GENOMIC DNA]</scope>
    <source>
        <strain evidence="11">J379</strain>
    </source>
</reference>
<dbReference type="Pfam" id="PF06750">
    <property type="entry name" value="A24_N_bact"/>
    <property type="match status" value="1"/>
</dbReference>
<evidence type="ECO:0000256" key="7">
    <source>
        <dbReference type="SAM" id="Phobius"/>
    </source>
</evidence>